<dbReference type="EMBL" id="MU006306">
    <property type="protein sequence ID" value="KAF2850590.1"/>
    <property type="molecule type" value="Genomic_DNA"/>
</dbReference>
<name>A0A6A7B595_9PLEO</name>
<evidence type="ECO:0000313" key="4">
    <source>
        <dbReference type="Proteomes" id="UP000799423"/>
    </source>
</evidence>
<evidence type="ECO:0000256" key="1">
    <source>
        <dbReference type="SAM" id="Coils"/>
    </source>
</evidence>
<keyword evidence="4" id="KW-1185">Reference proteome</keyword>
<organism evidence="3 4">
    <name type="scientific">Plenodomus tracheiphilus IPT5</name>
    <dbReference type="NCBI Taxonomy" id="1408161"/>
    <lineage>
        <taxon>Eukaryota</taxon>
        <taxon>Fungi</taxon>
        <taxon>Dikarya</taxon>
        <taxon>Ascomycota</taxon>
        <taxon>Pezizomycotina</taxon>
        <taxon>Dothideomycetes</taxon>
        <taxon>Pleosporomycetidae</taxon>
        <taxon>Pleosporales</taxon>
        <taxon>Pleosporineae</taxon>
        <taxon>Leptosphaeriaceae</taxon>
        <taxon>Plenodomus</taxon>
    </lineage>
</organism>
<accession>A0A6A7B595</accession>
<feature type="region of interest" description="Disordered" evidence="2">
    <location>
        <begin position="153"/>
        <end position="187"/>
    </location>
</feature>
<feature type="coiled-coil region" evidence="1">
    <location>
        <begin position="117"/>
        <end position="151"/>
    </location>
</feature>
<dbReference type="AlphaFoldDB" id="A0A6A7B595"/>
<evidence type="ECO:0000313" key="3">
    <source>
        <dbReference type="EMBL" id="KAF2850590.1"/>
    </source>
</evidence>
<reference evidence="3" key="1">
    <citation type="submission" date="2020-01" db="EMBL/GenBank/DDBJ databases">
        <authorList>
            <consortium name="DOE Joint Genome Institute"/>
            <person name="Haridas S."/>
            <person name="Albert R."/>
            <person name="Binder M."/>
            <person name="Bloem J."/>
            <person name="Labutti K."/>
            <person name="Salamov A."/>
            <person name="Andreopoulos B."/>
            <person name="Baker S.E."/>
            <person name="Barry K."/>
            <person name="Bills G."/>
            <person name="Bluhm B.H."/>
            <person name="Cannon C."/>
            <person name="Castanera R."/>
            <person name="Culley D.E."/>
            <person name="Daum C."/>
            <person name="Ezra D."/>
            <person name="Gonzalez J.B."/>
            <person name="Henrissat B."/>
            <person name="Kuo A."/>
            <person name="Liang C."/>
            <person name="Lipzen A."/>
            <person name="Lutzoni F."/>
            <person name="Magnuson J."/>
            <person name="Mondo S."/>
            <person name="Nolan M."/>
            <person name="Ohm R."/>
            <person name="Pangilinan J."/>
            <person name="Park H.-J."/>
            <person name="Ramirez L."/>
            <person name="Alfaro M."/>
            <person name="Sun H."/>
            <person name="Tritt A."/>
            <person name="Yoshinaga Y."/>
            <person name="Zwiers L.-H."/>
            <person name="Turgeon B.G."/>
            <person name="Goodwin S.B."/>
            <person name="Spatafora J.W."/>
            <person name="Crous P.W."/>
            <person name="Grigoriev I.V."/>
        </authorList>
    </citation>
    <scope>NUCLEOTIDE SEQUENCE</scope>
    <source>
        <strain evidence="3">IPT5</strain>
    </source>
</reference>
<feature type="compositionally biased region" description="Basic and acidic residues" evidence="2">
    <location>
        <begin position="175"/>
        <end position="187"/>
    </location>
</feature>
<evidence type="ECO:0000256" key="2">
    <source>
        <dbReference type="SAM" id="MobiDB-lite"/>
    </source>
</evidence>
<sequence>MDFTTDPRRAKQVAALMSGASPFGTTWANEHFLAIDPIELIKTRSYDKRSQEILIAAQAVIAGFDFTKPSTYLQQDNLHTAVVGMKESIHEAYVKWRDDMEFKEGEARWKLIAKAREDFIVNEVKDMDEEAKKMKKELRVARGVIIKLRQEVKRAGEESSGMRSDQGNGAGRVAGDGEDKSAADSND</sequence>
<dbReference type="Proteomes" id="UP000799423">
    <property type="component" value="Unassembled WGS sequence"/>
</dbReference>
<gene>
    <name evidence="3" type="ORF">T440DRAFT_530782</name>
</gene>
<protein>
    <submittedName>
        <fullName evidence="3">Uncharacterized protein</fullName>
    </submittedName>
</protein>
<proteinExistence type="predicted"/>
<keyword evidence="1" id="KW-0175">Coiled coil</keyword>